<evidence type="ECO:0000256" key="7">
    <source>
        <dbReference type="SAM" id="MobiDB-lite"/>
    </source>
</evidence>
<feature type="compositionally biased region" description="Basic residues" evidence="7">
    <location>
        <begin position="570"/>
        <end position="579"/>
    </location>
</feature>
<dbReference type="InterPro" id="IPR016024">
    <property type="entry name" value="ARM-type_fold"/>
</dbReference>
<keyword evidence="4" id="KW-0498">Mitosis</keyword>
<feature type="region of interest" description="Disordered" evidence="7">
    <location>
        <begin position="398"/>
        <end position="732"/>
    </location>
</feature>
<dbReference type="EMBL" id="KB107407">
    <property type="protein sequence ID" value="ELK30024.1"/>
    <property type="molecule type" value="Genomic_DNA"/>
</dbReference>
<protein>
    <submittedName>
        <fullName evidence="8">Sister chromatid cohesion protein PDS5 like protein B</fullName>
    </submittedName>
</protein>
<dbReference type="GO" id="GO:0005634">
    <property type="term" value="C:nucleus"/>
    <property type="evidence" value="ECO:0007669"/>
    <property type="project" value="UniProtKB-SubCell"/>
</dbReference>
<reference evidence="9" key="1">
    <citation type="journal article" date="2013" name="Science">
        <title>Comparative analysis of bat genomes provides insight into the evolution of flight and immunity.</title>
        <authorList>
            <person name="Zhang G."/>
            <person name="Cowled C."/>
            <person name="Shi Z."/>
            <person name="Huang Z."/>
            <person name="Bishop-Lilly K.A."/>
            <person name="Fang X."/>
            <person name="Wynne J.W."/>
            <person name="Xiong Z."/>
            <person name="Baker M.L."/>
            <person name="Zhao W."/>
            <person name="Tachedjian M."/>
            <person name="Zhu Y."/>
            <person name="Zhou P."/>
            <person name="Jiang X."/>
            <person name="Ng J."/>
            <person name="Yang L."/>
            <person name="Wu L."/>
            <person name="Xiao J."/>
            <person name="Feng Y."/>
            <person name="Chen Y."/>
            <person name="Sun X."/>
            <person name="Zhang Y."/>
            <person name="Marsh G.A."/>
            <person name="Crameri G."/>
            <person name="Broder C.C."/>
            <person name="Frey K.G."/>
            <person name="Wang L.F."/>
            <person name="Wang J."/>
        </authorList>
    </citation>
    <scope>NUCLEOTIDE SEQUENCE [LARGE SCALE GENOMIC DNA]</scope>
</reference>
<evidence type="ECO:0000256" key="4">
    <source>
        <dbReference type="ARBA" id="ARBA00022776"/>
    </source>
</evidence>
<feature type="compositionally biased region" description="Polar residues" evidence="7">
    <location>
        <begin position="401"/>
        <end position="414"/>
    </location>
</feature>
<keyword evidence="5" id="KW-0539">Nucleus</keyword>
<dbReference type="AlphaFoldDB" id="L5LUC5"/>
<evidence type="ECO:0000256" key="5">
    <source>
        <dbReference type="ARBA" id="ARBA00023242"/>
    </source>
</evidence>
<organism evidence="8 9">
    <name type="scientific">Myotis davidii</name>
    <name type="common">David's myotis</name>
    <dbReference type="NCBI Taxonomy" id="225400"/>
    <lineage>
        <taxon>Eukaryota</taxon>
        <taxon>Metazoa</taxon>
        <taxon>Chordata</taxon>
        <taxon>Craniata</taxon>
        <taxon>Vertebrata</taxon>
        <taxon>Euteleostomi</taxon>
        <taxon>Mammalia</taxon>
        <taxon>Eutheria</taxon>
        <taxon>Laurasiatheria</taxon>
        <taxon>Chiroptera</taxon>
        <taxon>Yangochiroptera</taxon>
        <taxon>Vespertilionidae</taxon>
        <taxon>Myotis</taxon>
    </lineage>
</organism>
<sequence length="732" mass="82172">MDITYPDWPLHKSLDPSNLEHLITPLVTIGHIALLAPDQFAAPLKSLVATFIVKDLLMNDRLPGKKTTKLWVPDEEVSPETMVKIQAIKMMVRWLLGMKNNHSKSGTSTLRLLTTILHSDGDLTEQGKISKPDMSRLRLAAGSAIVKLAQEPCYHEIITLEQYQLCALAINDECYQVRQVFAQKLHKGLSRLRLPLEYMAICALCAKDPVKERRAHARQCLVKNINVRREYLKQHAAVSEKLLSLLPEYVVPYTIHLLAHDPDYVKVQDIEQLKDVKECLWFVLEILMAKNENNSHAFIRKMVENIKQTKDAQGPDDAKMNEKLYTVCDVAMNIIMSKSTTYSLESPKDPVLPARFFTQPDKNFSNTKNYLPPEMKSFFTPGKPKATNVLGAVNKPLASAGKQSQTKSSRMETVSNSSSSSNPSSPGRIKGRLDSSEMDHSENEDYTMSSPLSGKKSDKRDDSDLVRSELDKLRSRKKTSATDSEEKLGMDDLTKLVQEQKPKGSQRGRKRGHTTSESDEPQWPEEKRLKEDMLENEDEQNSPPKKGKRGRPPKPLVGGGTTKEEPTMKTSKKGSKKKSGPSVVEEEEEEERQSGNTEQKSKSKQHRTSKRAQQNRAESPETSALESTQSIPQKGRGRPSKTPSPSQQKKNVRVGRSKQAATKENDSSEEVDVFQGCSPVNDDIPQEETEEEEVSTVNVRRPSTDCRGDADQAQREARREGQGLIRSLYGSC</sequence>
<feature type="compositionally biased region" description="Basic and acidic residues" evidence="7">
    <location>
        <begin position="431"/>
        <end position="443"/>
    </location>
</feature>
<dbReference type="GO" id="GO:0006281">
    <property type="term" value="P:DNA repair"/>
    <property type="evidence" value="ECO:0007669"/>
    <property type="project" value="TreeGrafter"/>
</dbReference>
<feature type="compositionally biased region" description="Basic and acidic residues" evidence="7">
    <location>
        <begin position="484"/>
        <end position="502"/>
    </location>
</feature>
<dbReference type="GO" id="GO:0051301">
    <property type="term" value="P:cell division"/>
    <property type="evidence" value="ECO:0007669"/>
    <property type="project" value="UniProtKB-KW"/>
</dbReference>
<evidence type="ECO:0000256" key="3">
    <source>
        <dbReference type="ARBA" id="ARBA00022737"/>
    </source>
</evidence>
<dbReference type="SUPFAM" id="SSF48371">
    <property type="entry name" value="ARM repeat"/>
    <property type="match status" value="1"/>
</dbReference>
<feature type="compositionally biased region" description="Polar residues" evidence="7">
    <location>
        <begin position="611"/>
        <end position="632"/>
    </location>
</feature>
<evidence type="ECO:0000313" key="8">
    <source>
        <dbReference type="EMBL" id="ELK30024.1"/>
    </source>
</evidence>
<feature type="compositionally biased region" description="Basic and acidic residues" evidence="7">
    <location>
        <begin position="524"/>
        <end position="533"/>
    </location>
</feature>
<evidence type="ECO:0000256" key="2">
    <source>
        <dbReference type="ARBA" id="ARBA00022618"/>
    </source>
</evidence>
<dbReference type="PANTHER" id="PTHR12663">
    <property type="entry name" value="ANDROGEN INDUCED INHIBITOR OF PROLIFERATION AS3 / PDS5-RELATED"/>
    <property type="match status" value="1"/>
</dbReference>
<evidence type="ECO:0000256" key="6">
    <source>
        <dbReference type="ARBA" id="ARBA00023306"/>
    </source>
</evidence>
<keyword evidence="3" id="KW-0677">Repeat</keyword>
<dbReference type="InterPro" id="IPR039776">
    <property type="entry name" value="Pds5"/>
</dbReference>
<keyword evidence="9" id="KW-1185">Reference proteome</keyword>
<evidence type="ECO:0000313" key="9">
    <source>
        <dbReference type="Proteomes" id="UP000010556"/>
    </source>
</evidence>
<proteinExistence type="predicted"/>
<feature type="compositionally biased region" description="Basic and acidic residues" evidence="7">
    <location>
        <begin position="455"/>
        <end position="473"/>
    </location>
</feature>
<dbReference type="GO" id="GO:0000785">
    <property type="term" value="C:chromatin"/>
    <property type="evidence" value="ECO:0007669"/>
    <property type="project" value="TreeGrafter"/>
</dbReference>
<accession>L5LUC5</accession>
<feature type="compositionally biased region" description="Basic residues" evidence="7">
    <location>
        <begin position="504"/>
        <end position="513"/>
    </location>
</feature>
<feature type="compositionally biased region" description="Acidic residues" evidence="7">
    <location>
        <begin position="684"/>
        <end position="694"/>
    </location>
</feature>
<dbReference type="PANTHER" id="PTHR12663:SF1">
    <property type="entry name" value="SISTER CHROMATID COHESION PROTEIN PDS5 HOMOLOG B"/>
    <property type="match status" value="1"/>
</dbReference>
<gene>
    <name evidence="8" type="ORF">MDA_GLEAN10001594</name>
</gene>
<dbReference type="Pfam" id="PF20168">
    <property type="entry name" value="PDS5"/>
    <property type="match status" value="1"/>
</dbReference>
<name>L5LUC5_MYODS</name>
<dbReference type="eggNOG" id="KOG1525">
    <property type="taxonomic scope" value="Eukaryota"/>
</dbReference>
<keyword evidence="2" id="KW-0132">Cell division</keyword>
<evidence type="ECO:0000256" key="1">
    <source>
        <dbReference type="ARBA" id="ARBA00004123"/>
    </source>
</evidence>
<comment type="subcellular location">
    <subcellularLocation>
        <location evidence="1">Nucleus</location>
    </subcellularLocation>
</comment>
<keyword evidence="6" id="KW-0131">Cell cycle</keyword>
<dbReference type="Proteomes" id="UP000010556">
    <property type="component" value="Unassembled WGS sequence"/>
</dbReference>
<feature type="compositionally biased region" description="Low complexity" evidence="7">
    <location>
        <begin position="415"/>
        <end position="426"/>
    </location>
</feature>
<dbReference type="GO" id="GO:0007064">
    <property type="term" value="P:mitotic sister chromatid cohesion"/>
    <property type="evidence" value="ECO:0007669"/>
    <property type="project" value="InterPro"/>
</dbReference>
<feature type="compositionally biased region" description="Basic and acidic residues" evidence="7">
    <location>
        <begin position="702"/>
        <end position="721"/>
    </location>
</feature>